<evidence type="ECO:0000313" key="3">
    <source>
        <dbReference type="EMBL" id="JAT23476.1"/>
    </source>
</evidence>
<dbReference type="EMBL" id="GEBQ01016501">
    <property type="protein sequence ID" value="JAT23476.1"/>
    <property type="molecule type" value="Transcribed_RNA"/>
</dbReference>
<gene>
    <name evidence="2" type="ORF">g.20392</name>
    <name evidence="3" type="ORF">g.20393</name>
</gene>
<sequence>MMALFGCDTFVVLPNLSAKGDIIFGKNSDRPNGEVQEVTLYPSQTHKSSEKLNCTYIEIDQVLSTHAVLLSKPSWMWGAEMGANNCGVVIGNEAVWTVVDDDTHTERLLGMDLLRLGLERASTSSEAVGVITTLLEQYGQGGPCSDSDPDLLYHNSFLIADHRESWILETAGKLWAAERVTTGFRNISNCLSIGTNITRQSSQLIDYAKEERLWTGEKEFNFKEAFSAGGCPREAAGQKLLYDLTADRQFDVKRMFQILRDKQSTICRPASDPFHTSASWVSVLNSQFPCHWVTATPDPSVSVFKPFSFSPAPIVPSEIVSPSYDKDPAKTKPRFHFKVDRKHALYRFHDRAVKDNPSVIKKQKDLEQKLLEDTSNIFKCIEKGNGDIKSCNDILKNAVELEIKMYT</sequence>
<evidence type="ECO:0008006" key="4">
    <source>
        <dbReference type="Google" id="ProtNLM"/>
    </source>
</evidence>
<evidence type="ECO:0000313" key="2">
    <source>
        <dbReference type="EMBL" id="JAT20688.1"/>
    </source>
</evidence>
<protein>
    <recommendedName>
        <fullName evidence="4">Secernin-2</fullName>
    </recommendedName>
</protein>
<dbReference type="EMBL" id="GEBQ01019289">
    <property type="protein sequence ID" value="JAT20688.1"/>
    <property type="molecule type" value="Transcribed_RNA"/>
</dbReference>
<dbReference type="AlphaFoldDB" id="A0A1B6LAG6"/>
<reference evidence="2" key="1">
    <citation type="submission" date="2015-11" db="EMBL/GenBank/DDBJ databases">
        <title>De novo transcriptome assembly of four potential Pierce s Disease insect vectors from Arizona vineyards.</title>
        <authorList>
            <person name="Tassone E.E."/>
        </authorList>
    </citation>
    <scope>NUCLEOTIDE SEQUENCE</scope>
</reference>
<dbReference type="PANTHER" id="PTHR12994">
    <property type="entry name" value="SECERNIN"/>
    <property type="match status" value="1"/>
</dbReference>
<name>A0A1B6LAG6_9HEMI</name>
<dbReference type="InterPro" id="IPR005322">
    <property type="entry name" value="Peptidase_C69"/>
</dbReference>
<dbReference type="GO" id="GO:0006508">
    <property type="term" value="P:proteolysis"/>
    <property type="evidence" value="ECO:0007669"/>
    <property type="project" value="InterPro"/>
</dbReference>
<organism evidence="2">
    <name type="scientific">Graphocephala atropunctata</name>
    <dbReference type="NCBI Taxonomy" id="36148"/>
    <lineage>
        <taxon>Eukaryota</taxon>
        <taxon>Metazoa</taxon>
        <taxon>Ecdysozoa</taxon>
        <taxon>Arthropoda</taxon>
        <taxon>Hexapoda</taxon>
        <taxon>Insecta</taxon>
        <taxon>Pterygota</taxon>
        <taxon>Neoptera</taxon>
        <taxon>Paraneoptera</taxon>
        <taxon>Hemiptera</taxon>
        <taxon>Auchenorrhyncha</taxon>
        <taxon>Membracoidea</taxon>
        <taxon>Cicadellidae</taxon>
        <taxon>Cicadellinae</taxon>
        <taxon>Cicadellini</taxon>
        <taxon>Graphocephala</taxon>
    </lineage>
</organism>
<evidence type="ECO:0000256" key="1">
    <source>
        <dbReference type="ARBA" id="ARBA00005705"/>
    </source>
</evidence>
<accession>A0A1B6LAG6</accession>
<proteinExistence type="inferred from homology"/>
<dbReference type="GO" id="GO:0070004">
    <property type="term" value="F:cysteine-type exopeptidase activity"/>
    <property type="evidence" value="ECO:0007669"/>
    <property type="project" value="InterPro"/>
</dbReference>
<dbReference type="Pfam" id="PF03577">
    <property type="entry name" value="Peptidase_C69"/>
    <property type="match status" value="1"/>
</dbReference>
<comment type="similarity">
    <text evidence="1">Belongs to the peptidase C69 family. Secernin subfamily.</text>
</comment>
<dbReference type="Gene3D" id="3.60.60.10">
    <property type="entry name" value="Penicillin V Acylase, Chain A"/>
    <property type="match status" value="1"/>
</dbReference>
<dbReference type="GO" id="GO:0016805">
    <property type="term" value="F:dipeptidase activity"/>
    <property type="evidence" value="ECO:0007669"/>
    <property type="project" value="InterPro"/>
</dbReference>
<dbReference type="PANTHER" id="PTHR12994:SF17">
    <property type="entry name" value="LD30995P"/>
    <property type="match status" value="1"/>
</dbReference>